<evidence type="ECO:0000256" key="2">
    <source>
        <dbReference type="ARBA" id="ARBA00011245"/>
    </source>
</evidence>
<dbReference type="PROSITE" id="PS50011">
    <property type="entry name" value="PROTEIN_KINASE_DOM"/>
    <property type="match status" value="1"/>
</dbReference>
<dbReference type="EMBL" id="CAJNNW010010657">
    <property type="protein sequence ID" value="CAE8652305.1"/>
    <property type="molecule type" value="Genomic_DNA"/>
</dbReference>
<dbReference type="PANTHER" id="PTHR24349">
    <property type="entry name" value="SERINE/THREONINE-PROTEIN KINASE"/>
    <property type="match status" value="1"/>
</dbReference>
<dbReference type="AlphaFoldDB" id="A0A813FQP4"/>
<reference evidence="12" key="1">
    <citation type="submission" date="2021-02" db="EMBL/GenBank/DDBJ databases">
        <authorList>
            <person name="Dougan E. K."/>
            <person name="Rhodes N."/>
            <person name="Thang M."/>
            <person name="Chan C."/>
        </authorList>
    </citation>
    <scope>NUCLEOTIDE SEQUENCE</scope>
</reference>
<accession>A0A813FQP4</accession>
<evidence type="ECO:0000256" key="5">
    <source>
        <dbReference type="ARBA" id="ARBA00022741"/>
    </source>
</evidence>
<dbReference type="SMART" id="SM00220">
    <property type="entry name" value="S_TKc"/>
    <property type="match status" value="1"/>
</dbReference>
<gene>
    <name evidence="12" type="ORF">PGLA1383_LOCUS34089</name>
    <name evidence="13" type="ORF">PGLA2088_LOCUS9603</name>
</gene>
<dbReference type="InterPro" id="IPR011992">
    <property type="entry name" value="EF-hand-dom_pair"/>
</dbReference>
<evidence type="ECO:0000256" key="1">
    <source>
        <dbReference type="ARBA" id="ARBA00001946"/>
    </source>
</evidence>
<dbReference type="Gene3D" id="1.10.238.10">
    <property type="entry name" value="EF-hand"/>
    <property type="match status" value="2"/>
</dbReference>
<keyword evidence="5" id="KW-0547">Nucleotide-binding</keyword>
<dbReference type="InterPro" id="IPR050205">
    <property type="entry name" value="CDPK_Ser/Thr_kinases"/>
</dbReference>
<protein>
    <recommendedName>
        <fullName evidence="15">Non-specific serine/threonine protein kinase</fullName>
    </recommendedName>
</protein>
<dbReference type="InterPro" id="IPR000719">
    <property type="entry name" value="Prot_kinase_dom"/>
</dbReference>
<evidence type="ECO:0000256" key="3">
    <source>
        <dbReference type="ARBA" id="ARBA00022527"/>
    </source>
</evidence>
<dbReference type="InterPro" id="IPR018247">
    <property type="entry name" value="EF_Hand_1_Ca_BS"/>
</dbReference>
<evidence type="ECO:0000256" key="6">
    <source>
        <dbReference type="ARBA" id="ARBA00022777"/>
    </source>
</evidence>
<proteinExistence type="inferred from homology"/>
<evidence type="ECO:0000256" key="7">
    <source>
        <dbReference type="ARBA" id="ARBA00022837"/>
    </source>
</evidence>
<dbReference type="Gene3D" id="1.10.510.10">
    <property type="entry name" value="Transferase(Phosphotransferase) domain 1"/>
    <property type="match status" value="1"/>
</dbReference>
<evidence type="ECO:0000313" key="14">
    <source>
        <dbReference type="Proteomes" id="UP000654075"/>
    </source>
</evidence>
<evidence type="ECO:0000256" key="4">
    <source>
        <dbReference type="ARBA" id="ARBA00022679"/>
    </source>
</evidence>
<keyword evidence="14" id="KW-1185">Reference proteome</keyword>
<dbReference type="OrthoDB" id="40902at2759"/>
<evidence type="ECO:0000259" key="10">
    <source>
        <dbReference type="PROSITE" id="PS50011"/>
    </source>
</evidence>
<organism evidence="12 14">
    <name type="scientific">Polarella glacialis</name>
    <name type="common">Dinoflagellate</name>
    <dbReference type="NCBI Taxonomy" id="89957"/>
    <lineage>
        <taxon>Eukaryota</taxon>
        <taxon>Sar</taxon>
        <taxon>Alveolata</taxon>
        <taxon>Dinophyceae</taxon>
        <taxon>Suessiales</taxon>
        <taxon>Suessiaceae</taxon>
        <taxon>Polarella</taxon>
    </lineage>
</organism>
<dbReference type="Proteomes" id="UP000654075">
    <property type="component" value="Unassembled WGS sequence"/>
</dbReference>
<dbReference type="PROSITE" id="PS50222">
    <property type="entry name" value="EF_HAND_2"/>
    <property type="match status" value="1"/>
</dbReference>
<dbReference type="SUPFAM" id="SSF56112">
    <property type="entry name" value="Protein kinase-like (PK-like)"/>
    <property type="match status" value="1"/>
</dbReference>
<dbReference type="Gene3D" id="3.30.200.20">
    <property type="entry name" value="Phosphorylase Kinase, domain 1"/>
    <property type="match status" value="1"/>
</dbReference>
<dbReference type="InterPro" id="IPR011009">
    <property type="entry name" value="Kinase-like_dom_sf"/>
</dbReference>
<evidence type="ECO:0000313" key="12">
    <source>
        <dbReference type="EMBL" id="CAE8616397.1"/>
    </source>
</evidence>
<evidence type="ECO:0000259" key="11">
    <source>
        <dbReference type="PROSITE" id="PS50222"/>
    </source>
</evidence>
<feature type="domain" description="Protein kinase" evidence="10">
    <location>
        <begin position="1"/>
        <end position="202"/>
    </location>
</feature>
<dbReference type="EMBL" id="CAJNNV010025865">
    <property type="protein sequence ID" value="CAE8616397.1"/>
    <property type="molecule type" value="Genomic_DNA"/>
</dbReference>
<comment type="similarity">
    <text evidence="9">Belongs to the protein kinase superfamily. Ser/Thr protein kinase family. CDPK subfamily.</text>
</comment>
<keyword evidence="6" id="KW-0418">Kinase</keyword>
<evidence type="ECO:0000313" key="13">
    <source>
        <dbReference type="EMBL" id="CAE8652305.1"/>
    </source>
</evidence>
<dbReference type="Pfam" id="PF00069">
    <property type="entry name" value="Pkinase"/>
    <property type="match status" value="1"/>
</dbReference>
<dbReference type="SUPFAM" id="SSF47473">
    <property type="entry name" value="EF-hand"/>
    <property type="match status" value="1"/>
</dbReference>
<dbReference type="Proteomes" id="UP000626109">
    <property type="component" value="Unassembled WGS sequence"/>
</dbReference>
<keyword evidence="4" id="KW-0808">Transferase</keyword>
<dbReference type="GO" id="GO:0005524">
    <property type="term" value="F:ATP binding"/>
    <property type="evidence" value="ECO:0007669"/>
    <property type="project" value="UniProtKB-KW"/>
</dbReference>
<dbReference type="GO" id="GO:0005509">
    <property type="term" value="F:calcium ion binding"/>
    <property type="evidence" value="ECO:0007669"/>
    <property type="project" value="InterPro"/>
</dbReference>
<keyword evidence="8" id="KW-0067">ATP-binding</keyword>
<dbReference type="GO" id="GO:0004674">
    <property type="term" value="F:protein serine/threonine kinase activity"/>
    <property type="evidence" value="ECO:0007669"/>
    <property type="project" value="UniProtKB-KW"/>
</dbReference>
<keyword evidence="3" id="KW-0723">Serine/threonine-protein kinase</keyword>
<comment type="caution">
    <text evidence="12">The sequence shown here is derived from an EMBL/GenBank/DDBJ whole genome shotgun (WGS) entry which is preliminary data.</text>
</comment>
<comment type="subunit">
    <text evidence="2">Monomer.</text>
</comment>
<comment type="cofactor">
    <cofactor evidence="1">
        <name>Mg(2+)</name>
        <dbReference type="ChEBI" id="CHEBI:18420"/>
    </cofactor>
</comment>
<keyword evidence="7" id="KW-0106">Calcium</keyword>
<sequence length="390" mass="43661">MGHPHVARLMGVYEAEEKLSLVMERMTGGELFDRVVQKKVFTEEDAALSAWHMLRSVSYIHHEGVVRRDLKLENFLYDAPGSDFLKLIDFGLSKFYKGLKMNEALGTLRYTAPEVLHKDYSSGSCDLWSLGVIVLILLGGYMPFACETDAETMRAIVKGSYSMKPARWGHISKQGIDFVRRLLVVNPKERLTAKGALAHPWIRQRRGGLGDFVEGAELSIAQGFISFAKATRFRRACLQLMAWSLTFDERCQLRQAFVELSESHGGVVKKKDLGELLKDRICDMEGKPCPTLMEAVAMLDFGPNDEIRYSDFLAAMMACTDFDAREGVIRATFRRLDANGGGYISEKDLQGVLGEGADVRGIISELPTRHVIIARSPLTTRSLSKSSWHT</sequence>
<dbReference type="InterPro" id="IPR002048">
    <property type="entry name" value="EF_hand_dom"/>
</dbReference>
<evidence type="ECO:0000256" key="8">
    <source>
        <dbReference type="ARBA" id="ARBA00022840"/>
    </source>
</evidence>
<feature type="domain" description="EF-hand" evidence="11">
    <location>
        <begin position="324"/>
        <end position="359"/>
    </location>
</feature>
<name>A0A813FQP4_POLGL</name>
<evidence type="ECO:0000256" key="9">
    <source>
        <dbReference type="ARBA" id="ARBA00024334"/>
    </source>
</evidence>
<evidence type="ECO:0008006" key="15">
    <source>
        <dbReference type="Google" id="ProtNLM"/>
    </source>
</evidence>
<dbReference type="FunFam" id="1.10.510.10:FF:000571">
    <property type="entry name" value="Maternal embryonic leucine zipper kinase"/>
    <property type="match status" value="1"/>
</dbReference>
<dbReference type="PROSITE" id="PS00018">
    <property type="entry name" value="EF_HAND_1"/>
    <property type="match status" value="1"/>
</dbReference>